<keyword evidence="1" id="KW-0175">Coiled coil</keyword>
<name>A0A4W5LR08_9TELE</name>
<dbReference type="Proteomes" id="UP000314982">
    <property type="component" value="Unassembled WGS sequence"/>
</dbReference>
<reference evidence="3" key="3">
    <citation type="submission" date="2025-09" db="UniProtKB">
        <authorList>
            <consortium name="Ensembl"/>
        </authorList>
    </citation>
    <scope>IDENTIFICATION</scope>
</reference>
<feature type="coiled-coil region" evidence="1">
    <location>
        <begin position="168"/>
        <end position="223"/>
    </location>
</feature>
<organism evidence="3 4">
    <name type="scientific">Hucho hucho</name>
    <name type="common">huchen</name>
    <dbReference type="NCBI Taxonomy" id="62062"/>
    <lineage>
        <taxon>Eukaryota</taxon>
        <taxon>Metazoa</taxon>
        <taxon>Chordata</taxon>
        <taxon>Craniata</taxon>
        <taxon>Vertebrata</taxon>
        <taxon>Euteleostomi</taxon>
        <taxon>Actinopterygii</taxon>
        <taxon>Neopterygii</taxon>
        <taxon>Teleostei</taxon>
        <taxon>Protacanthopterygii</taxon>
        <taxon>Salmoniformes</taxon>
        <taxon>Salmonidae</taxon>
        <taxon>Salmoninae</taxon>
        <taxon>Hucho</taxon>
    </lineage>
</organism>
<evidence type="ECO:0000313" key="4">
    <source>
        <dbReference type="Proteomes" id="UP000314982"/>
    </source>
</evidence>
<dbReference type="Ensembl" id="ENSHHUT00000028669.1">
    <property type="protein sequence ID" value="ENSHHUP00000027570.1"/>
    <property type="gene ID" value="ENSHHUG00000017473.1"/>
</dbReference>
<sequence length="268" mass="30806">MKLWTSSADFMRSPQSLKQPRQRRRLSQILQEKDQLQREQEDRIKNLTKLLVTSSNFVSIKKRVTWGGKLASPAFHHAGESDLSFAEPFLKKRKADMSVLTEQNEDGNELDSTFDMEMNQSSVSVVLQKGEHELLPSYRNAALPSCCPSYSCFCILFFSSEFLSLNQLNKLSEKGSRLEIQLENEARQKQEAMEKVETFERKVAELEMQLEKLQMPTAQLENEVQQNQEAMDKGVVFESRVAELEKQLEEKSQMPADAQEAMVKVVTF</sequence>
<reference evidence="4" key="1">
    <citation type="submission" date="2018-06" db="EMBL/GenBank/DDBJ databases">
        <title>Genome assembly of Danube salmon.</title>
        <authorList>
            <person name="Macqueen D.J."/>
            <person name="Gundappa M.K."/>
        </authorList>
    </citation>
    <scope>NUCLEOTIDE SEQUENCE [LARGE SCALE GENOMIC DNA]</scope>
</reference>
<accession>A0A4W5LR08</accession>
<dbReference type="STRING" id="62062.ENSHHUP00000027570"/>
<dbReference type="AlphaFoldDB" id="A0A4W5LR08"/>
<evidence type="ECO:0000256" key="2">
    <source>
        <dbReference type="SAM" id="MobiDB-lite"/>
    </source>
</evidence>
<evidence type="ECO:0000313" key="3">
    <source>
        <dbReference type="Ensembl" id="ENSHHUP00000027570.1"/>
    </source>
</evidence>
<evidence type="ECO:0000256" key="1">
    <source>
        <dbReference type="SAM" id="Coils"/>
    </source>
</evidence>
<feature type="region of interest" description="Disordered" evidence="2">
    <location>
        <begin position="1"/>
        <end position="24"/>
    </location>
</feature>
<keyword evidence="4" id="KW-1185">Reference proteome</keyword>
<reference evidence="3" key="2">
    <citation type="submission" date="2025-08" db="UniProtKB">
        <authorList>
            <consortium name="Ensembl"/>
        </authorList>
    </citation>
    <scope>IDENTIFICATION</scope>
</reference>
<proteinExistence type="predicted"/>
<feature type="compositionally biased region" description="Polar residues" evidence="2">
    <location>
        <begin position="1"/>
        <end position="19"/>
    </location>
</feature>
<protein>
    <submittedName>
        <fullName evidence="3">Uncharacterized protein</fullName>
    </submittedName>
</protein>